<evidence type="ECO:0000259" key="9">
    <source>
        <dbReference type="PROSITE" id="PS50112"/>
    </source>
</evidence>
<evidence type="ECO:0000259" key="10">
    <source>
        <dbReference type="PROSITE" id="PS50113"/>
    </source>
</evidence>
<dbReference type="Pfam" id="PF12860">
    <property type="entry name" value="PAS_7"/>
    <property type="match status" value="1"/>
</dbReference>
<organism evidence="11 12">
    <name type="scientific">Kiloniella antarctica</name>
    <dbReference type="NCBI Taxonomy" id="1550907"/>
    <lineage>
        <taxon>Bacteria</taxon>
        <taxon>Pseudomonadati</taxon>
        <taxon>Pseudomonadota</taxon>
        <taxon>Alphaproteobacteria</taxon>
        <taxon>Rhodospirillales</taxon>
        <taxon>Kiloniellaceae</taxon>
        <taxon>Kiloniella</taxon>
    </lineage>
</organism>
<dbReference type="InterPro" id="IPR005467">
    <property type="entry name" value="His_kinase_dom"/>
</dbReference>
<dbReference type="InterPro" id="IPR001610">
    <property type="entry name" value="PAC"/>
</dbReference>
<dbReference type="InterPro" id="IPR000700">
    <property type="entry name" value="PAS-assoc_C"/>
</dbReference>
<dbReference type="InterPro" id="IPR003661">
    <property type="entry name" value="HisK_dim/P_dom"/>
</dbReference>
<dbReference type="SMART" id="SM00387">
    <property type="entry name" value="HATPase_c"/>
    <property type="match status" value="1"/>
</dbReference>
<keyword evidence="7" id="KW-0472">Membrane</keyword>
<evidence type="ECO:0000256" key="4">
    <source>
        <dbReference type="ARBA" id="ARBA00022679"/>
    </source>
</evidence>
<dbReference type="CDD" id="cd00130">
    <property type="entry name" value="PAS"/>
    <property type="match status" value="1"/>
</dbReference>
<evidence type="ECO:0000256" key="3">
    <source>
        <dbReference type="ARBA" id="ARBA00022553"/>
    </source>
</evidence>
<dbReference type="PRINTS" id="PR00344">
    <property type="entry name" value="BCTRLSENSOR"/>
</dbReference>
<dbReference type="NCBIfam" id="TIGR00229">
    <property type="entry name" value="sensory_box"/>
    <property type="match status" value="1"/>
</dbReference>
<dbReference type="SUPFAM" id="SSF55874">
    <property type="entry name" value="ATPase domain of HSP90 chaperone/DNA topoisomerase II/histidine kinase"/>
    <property type="match status" value="1"/>
</dbReference>
<dbReference type="Gene3D" id="3.30.450.20">
    <property type="entry name" value="PAS domain"/>
    <property type="match status" value="3"/>
</dbReference>
<feature type="domain" description="PAS" evidence="9">
    <location>
        <begin position="582"/>
        <end position="655"/>
    </location>
</feature>
<dbReference type="PROSITE" id="PS50112">
    <property type="entry name" value="PAS"/>
    <property type="match status" value="1"/>
</dbReference>
<dbReference type="InterPro" id="IPR036890">
    <property type="entry name" value="HATPase_C_sf"/>
</dbReference>
<gene>
    <name evidence="11" type="ORF">ACFSKO_13055</name>
</gene>
<dbReference type="InterPro" id="IPR036097">
    <property type="entry name" value="HisK_dim/P_sf"/>
</dbReference>
<proteinExistence type="predicted"/>
<evidence type="ECO:0000256" key="2">
    <source>
        <dbReference type="ARBA" id="ARBA00012438"/>
    </source>
</evidence>
<comment type="catalytic activity">
    <reaction evidence="1">
        <text>ATP + protein L-histidine = ADP + protein N-phospho-L-histidine.</text>
        <dbReference type="EC" id="2.7.13.3"/>
    </reaction>
</comment>
<dbReference type="Gene3D" id="3.30.565.10">
    <property type="entry name" value="Histidine kinase-like ATPase, C-terminal domain"/>
    <property type="match status" value="1"/>
</dbReference>
<feature type="domain" description="Histidine kinase" evidence="8">
    <location>
        <begin position="728"/>
        <end position="948"/>
    </location>
</feature>
<dbReference type="Proteomes" id="UP001597294">
    <property type="component" value="Unassembled WGS sequence"/>
</dbReference>
<feature type="transmembrane region" description="Helical" evidence="7">
    <location>
        <begin position="39"/>
        <end position="58"/>
    </location>
</feature>
<accession>A0ABW5BP81</accession>
<evidence type="ECO:0000256" key="1">
    <source>
        <dbReference type="ARBA" id="ARBA00000085"/>
    </source>
</evidence>
<sequence length="953" mass="107014">MVKGDSGLPVQGECLDGECFDNVSSSRVLSVRRLRLRAIQLNVVAFLLSVILIGLWGVSTYQEVSSEIDKQVEATLIKIAQPFTVLLSQVEDRASKVEIDLFQDRELDALNDYDPQATVSLISNEGLVFKGFSSLPLPDKGELQELMVKSSMNRKAIISLPYKFMDQWYASALRPSSKNQEAFDSYVVTSFRVHDLISNWAVLGLPKRSLVSIQWEAQEGDRKLWLDDNLSSDLVGRKVPYRSVDLRDDEHTIVKDLDGVDRIIKGRELKHFDMSVVIGIPADYIDVVWKDRYSASVGFALCASLIMMTSLYFGGRIFVSAASRRDGAVLALKESERRFRDIASSATDWFWEMGPDLRFTFVSQLQEWNLLGKSFSDVQGDGLTDESFLKVLRARSSFRDLELVVPDLAGVPRILRLSGVPVFDKGGEFKGYRGAGSDITERRKEQQKMATAHARLFRAFESFSGAVTLYDDNDRLVAFNRRFQEIFFPGRPMAIRVGMTYRDVVVSYVNTGQDPLSVKKRERYIDALMRRRGKRNREFHFSGDVWLKIIDHKTPEGDLFTVYSDISDYKVREKELLELSSENHRLAAAVGSTDAGVLIADARGERRRVVYANPAFTRLTGYVHDEISELKSDFLQGEKTSPEAQEVLEHSLRDNRHARVDILNYRRDGQAFWNQIDLSPIFDGENKIQYFVCVMQDITNQKEVELELTVLKESAELANRAKSEFMALMSHELRTPLNAILGFSEILATEMFGPLGSPRYRDYARDVNESGTHLLDLINDILDLSKAEAGKIELFEDDLDINAIVGRCEKMLSGRAEQAGLKLRLDLASELPLFMGDERRIKQVLINLISNALKFTPSGGSVTVSSYVTGRGLELSVMDTGIGMSESEIPKALAPFGQVDSSLSRKHEGTGLGLPLSKRLTELHGAEFLIASKLGVGTTVTLVFPLEEQLLTA</sequence>
<evidence type="ECO:0000256" key="5">
    <source>
        <dbReference type="ARBA" id="ARBA00022777"/>
    </source>
</evidence>
<feature type="domain" description="PAC" evidence="10">
    <location>
        <begin position="656"/>
        <end position="710"/>
    </location>
</feature>
<keyword evidence="7" id="KW-1133">Transmembrane helix</keyword>
<keyword evidence="5" id="KW-0418">Kinase</keyword>
<dbReference type="EC" id="2.7.13.3" evidence="2"/>
<dbReference type="RefSeq" id="WP_380252305.1">
    <property type="nucleotide sequence ID" value="NZ_JBHUII010000006.1"/>
</dbReference>
<feature type="domain" description="PAC" evidence="10">
    <location>
        <begin position="399"/>
        <end position="451"/>
    </location>
</feature>
<dbReference type="Pfam" id="PF02518">
    <property type="entry name" value="HATPase_c"/>
    <property type="match status" value="1"/>
</dbReference>
<evidence type="ECO:0000313" key="11">
    <source>
        <dbReference type="EMBL" id="MFD2206555.1"/>
    </source>
</evidence>
<evidence type="ECO:0000256" key="7">
    <source>
        <dbReference type="SAM" id="Phobius"/>
    </source>
</evidence>
<name>A0ABW5BP81_9PROT</name>
<dbReference type="Gene3D" id="1.10.287.130">
    <property type="match status" value="1"/>
</dbReference>
<keyword evidence="4" id="KW-0808">Transferase</keyword>
<feature type="transmembrane region" description="Helical" evidence="7">
    <location>
        <begin position="293"/>
        <end position="315"/>
    </location>
</feature>
<comment type="caution">
    <text evidence="11">The sequence shown here is derived from an EMBL/GenBank/DDBJ whole genome shotgun (WGS) entry which is preliminary data.</text>
</comment>
<dbReference type="InterPro" id="IPR035965">
    <property type="entry name" value="PAS-like_dom_sf"/>
</dbReference>
<dbReference type="PANTHER" id="PTHR43711">
    <property type="entry name" value="TWO-COMPONENT HISTIDINE KINASE"/>
    <property type="match status" value="1"/>
</dbReference>
<dbReference type="InterPro" id="IPR004358">
    <property type="entry name" value="Sig_transdc_His_kin-like_C"/>
</dbReference>
<dbReference type="Pfam" id="PF13426">
    <property type="entry name" value="PAS_9"/>
    <property type="match status" value="2"/>
</dbReference>
<keyword evidence="6" id="KW-0902">Two-component regulatory system</keyword>
<dbReference type="EMBL" id="JBHUII010000006">
    <property type="protein sequence ID" value="MFD2206555.1"/>
    <property type="molecule type" value="Genomic_DNA"/>
</dbReference>
<evidence type="ECO:0000313" key="12">
    <source>
        <dbReference type="Proteomes" id="UP001597294"/>
    </source>
</evidence>
<reference evidence="12" key="1">
    <citation type="journal article" date="2019" name="Int. J. Syst. Evol. Microbiol.">
        <title>The Global Catalogue of Microorganisms (GCM) 10K type strain sequencing project: providing services to taxonomists for standard genome sequencing and annotation.</title>
        <authorList>
            <consortium name="The Broad Institute Genomics Platform"/>
            <consortium name="The Broad Institute Genome Sequencing Center for Infectious Disease"/>
            <person name="Wu L."/>
            <person name="Ma J."/>
        </authorList>
    </citation>
    <scope>NUCLEOTIDE SEQUENCE [LARGE SCALE GENOMIC DNA]</scope>
    <source>
        <strain evidence="12">CGMCC 4.7192</strain>
    </source>
</reference>
<keyword evidence="3" id="KW-0597">Phosphoprotein</keyword>
<dbReference type="SMART" id="SM00086">
    <property type="entry name" value="PAC"/>
    <property type="match status" value="2"/>
</dbReference>
<protein>
    <recommendedName>
        <fullName evidence="2">histidine kinase</fullName>
        <ecNumber evidence="2">2.7.13.3</ecNumber>
    </recommendedName>
</protein>
<keyword evidence="7" id="KW-0812">Transmembrane</keyword>
<dbReference type="PROSITE" id="PS50113">
    <property type="entry name" value="PAC"/>
    <property type="match status" value="2"/>
</dbReference>
<dbReference type="InterPro" id="IPR000014">
    <property type="entry name" value="PAS"/>
</dbReference>
<dbReference type="SMART" id="SM00091">
    <property type="entry name" value="PAS"/>
    <property type="match status" value="2"/>
</dbReference>
<evidence type="ECO:0000256" key="6">
    <source>
        <dbReference type="ARBA" id="ARBA00023012"/>
    </source>
</evidence>
<dbReference type="Pfam" id="PF00512">
    <property type="entry name" value="HisKA"/>
    <property type="match status" value="1"/>
</dbReference>
<dbReference type="CDD" id="cd00082">
    <property type="entry name" value="HisKA"/>
    <property type="match status" value="1"/>
</dbReference>
<dbReference type="SUPFAM" id="SSF55785">
    <property type="entry name" value="PYP-like sensor domain (PAS domain)"/>
    <property type="match status" value="3"/>
</dbReference>
<keyword evidence="12" id="KW-1185">Reference proteome</keyword>
<dbReference type="SMART" id="SM00388">
    <property type="entry name" value="HisKA"/>
    <property type="match status" value="1"/>
</dbReference>
<dbReference type="PANTHER" id="PTHR43711:SF26">
    <property type="entry name" value="SENSOR HISTIDINE KINASE RCSC"/>
    <property type="match status" value="1"/>
</dbReference>
<dbReference type="InterPro" id="IPR050736">
    <property type="entry name" value="Sensor_HK_Regulatory"/>
</dbReference>
<dbReference type="InterPro" id="IPR003594">
    <property type="entry name" value="HATPase_dom"/>
</dbReference>
<dbReference type="PROSITE" id="PS50109">
    <property type="entry name" value="HIS_KIN"/>
    <property type="match status" value="1"/>
</dbReference>
<dbReference type="CDD" id="cd16922">
    <property type="entry name" value="HATPase_EvgS-ArcB-TorS-like"/>
    <property type="match status" value="1"/>
</dbReference>
<evidence type="ECO:0000259" key="8">
    <source>
        <dbReference type="PROSITE" id="PS50109"/>
    </source>
</evidence>
<dbReference type="SUPFAM" id="SSF47384">
    <property type="entry name" value="Homodimeric domain of signal transducing histidine kinase"/>
    <property type="match status" value="1"/>
</dbReference>